<evidence type="ECO:0000256" key="4">
    <source>
        <dbReference type="ARBA" id="ARBA00023242"/>
    </source>
</evidence>
<protein>
    <submittedName>
        <fullName evidence="10">Meiotic recombination protein REC8 homolog</fullName>
    </submittedName>
</protein>
<dbReference type="InterPro" id="IPR036390">
    <property type="entry name" value="WH_DNA-bd_sf"/>
</dbReference>
<dbReference type="GO" id="GO:0005634">
    <property type="term" value="C:nucleus"/>
    <property type="evidence" value="ECO:0007669"/>
    <property type="project" value="UniProtKB-SubCell"/>
</dbReference>
<dbReference type="GO" id="GO:0007059">
    <property type="term" value="P:chromosome segregation"/>
    <property type="evidence" value="ECO:0007669"/>
    <property type="project" value="UniProtKB-KW"/>
</dbReference>
<dbReference type="GO" id="GO:0003682">
    <property type="term" value="F:chromatin binding"/>
    <property type="evidence" value="ECO:0007669"/>
    <property type="project" value="TreeGrafter"/>
</dbReference>
<organism evidence="9 10">
    <name type="scientific">Petromyzon marinus</name>
    <name type="common">Sea lamprey</name>
    <dbReference type="NCBI Taxonomy" id="7757"/>
    <lineage>
        <taxon>Eukaryota</taxon>
        <taxon>Metazoa</taxon>
        <taxon>Chordata</taxon>
        <taxon>Craniata</taxon>
        <taxon>Vertebrata</taxon>
        <taxon>Cyclostomata</taxon>
        <taxon>Hyperoartia</taxon>
        <taxon>Petromyzontiformes</taxon>
        <taxon>Petromyzontidae</taxon>
        <taxon>Petromyzon</taxon>
    </lineage>
</organism>
<dbReference type="RefSeq" id="XP_032834956.1">
    <property type="nucleotide sequence ID" value="XM_032979065.1"/>
</dbReference>
<dbReference type="Pfam" id="PF04825">
    <property type="entry name" value="Rad21_Rec8_N"/>
    <property type="match status" value="1"/>
</dbReference>
<proteinExistence type="inferred from homology"/>
<keyword evidence="5" id="KW-0175">Coiled coil</keyword>
<dbReference type="Gene3D" id="1.10.10.580">
    <property type="entry name" value="Structural maintenance of chromosome 1. Chain E"/>
    <property type="match status" value="1"/>
</dbReference>
<dbReference type="InterPro" id="IPR023093">
    <property type="entry name" value="ScpA-like_C"/>
</dbReference>
<evidence type="ECO:0000259" key="7">
    <source>
        <dbReference type="Pfam" id="PF04824"/>
    </source>
</evidence>
<dbReference type="SUPFAM" id="SSF46785">
    <property type="entry name" value="Winged helix' DNA-binding domain"/>
    <property type="match status" value="1"/>
</dbReference>
<gene>
    <name evidence="10" type="primary">REC8</name>
</gene>
<evidence type="ECO:0000256" key="1">
    <source>
        <dbReference type="ARBA" id="ARBA00004123"/>
    </source>
</evidence>
<dbReference type="GO" id="GO:0051177">
    <property type="term" value="P:meiotic sister chromatid cohesion"/>
    <property type="evidence" value="ECO:0007669"/>
    <property type="project" value="TreeGrafter"/>
</dbReference>
<keyword evidence="9" id="KW-1185">Reference proteome</keyword>
<reference evidence="10" key="1">
    <citation type="submission" date="2025-08" db="UniProtKB">
        <authorList>
            <consortium name="RefSeq"/>
        </authorList>
    </citation>
    <scope>IDENTIFICATION</scope>
    <source>
        <tissue evidence="10">Sperm</tissue>
    </source>
</reference>
<keyword evidence="3" id="KW-0159">Chromosome partition</keyword>
<sequence length="539" mass="59640">MLRVKEKGELRRFSLYLSAQLMYGLACVFSRQSSYLIDDVRSCLEKLHRAATVARIDMEETERLRLTLPDQLAIMEETLGAADPWFGVMTFQSPASETLHPIEFQADVLSPLPPSGSPLSPEPPFTMRDVMSLVPEAGMFAEQADLPELSPQEIQHLLSPHLLSPLAPHEAVVEEDEEDLRKDVTFEDSGVTQHPSRISLETDVDVTKRRTVEDILAASLVASPDALQVTLPGAVAPAMPSPPSPLHRADDSMDSPFHLAPLSPQGVARPPYRRRRRRLFIDDVIQMPQDEMRAQVDRPQRALQPFVPIEPESIHRNSVSYLFRNPASGWLMAPLRELWDRAAAPPVSARRRPHAPTASPSSVLSETEVVRAQVERSTLLGVTGEGIESVDGESITSAEIDKFPRALVHDVVMEAAVPEEVDMMEASVEEASPAVARFPAVPSRSPTPPARVRSPLQAAEAAAAAMRNQLLQRIEELTREMDDTLMSLLIPHDRTTRGMAARVFNMCLELAGHRIIALEQTQPFGAIRITRGPNFTSVR</sequence>
<dbReference type="GO" id="GO:0006302">
    <property type="term" value="P:double-strand break repair"/>
    <property type="evidence" value="ECO:0007669"/>
    <property type="project" value="TreeGrafter"/>
</dbReference>
<evidence type="ECO:0000313" key="10">
    <source>
        <dbReference type="RefSeq" id="XP_032834956.1"/>
    </source>
</evidence>
<dbReference type="InterPro" id="IPR039781">
    <property type="entry name" value="Rad21/Rec8-like"/>
</dbReference>
<name>A0AAJ7UEH3_PETMA</name>
<evidence type="ECO:0000256" key="2">
    <source>
        <dbReference type="ARBA" id="ARBA00009870"/>
    </source>
</evidence>
<dbReference type="AlphaFoldDB" id="A0AAJ7UEH3"/>
<dbReference type="InterPro" id="IPR006910">
    <property type="entry name" value="Rad21_Rec8_N"/>
</dbReference>
<dbReference type="Proteomes" id="UP001318040">
    <property type="component" value="Chromosome 69"/>
</dbReference>
<evidence type="ECO:0000259" key="8">
    <source>
        <dbReference type="Pfam" id="PF04825"/>
    </source>
</evidence>
<keyword evidence="4" id="KW-0539">Nucleus</keyword>
<feature type="domain" description="Rad21/Rec8-like protein N-terminal" evidence="8">
    <location>
        <begin position="13"/>
        <end position="62"/>
    </location>
</feature>
<dbReference type="KEGG" id="pmrn:116957103"/>
<dbReference type="PANTHER" id="PTHR12585:SF27">
    <property type="entry name" value="MEIOTIC RECOMBINATION PROTEIN REC8 HOMOLOG"/>
    <property type="match status" value="1"/>
</dbReference>
<accession>A0AAJ7UEH3</accession>
<feature type="domain" description="Rad21/Rec8-like protein C-terminal eukaryotic" evidence="7">
    <location>
        <begin position="487"/>
        <end position="535"/>
    </location>
</feature>
<dbReference type="InterPro" id="IPR006909">
    <property type="entry name" value="Rad21/Rec8_C_eu"/>
</dbReference>
<dbReference type="Pfam" id="PF04824">
    <property type="entry name" value="Rad21_Rec8"/>
    <property type="match status" value="1"/>
</dbReference>
<feature type="region of interest" description="Disordered" evidence="6">
    <location>
        <begin position="345"/>
        <end position="368"/>
    </location>
</feature>
<comment type="subcellular location">
    <subcellularLocation>
        <location evidence="1">Nucleus</location>
    </subcellularLocation>
</comment>
<evidence type="ECO:0000256" key="6">
    <source>
        <dbReference type="SAM" id="MobiDB-lite"/>
    </source>
</evidence>
<feature type="coiled-coil region" evidence="5">
    <location>
        <begin position="460"/>
        <end position="487"/>
    </location>
</feature>
<dbReference type="CTD" id="9985"/>
<dbReference type="CDD" id="cd21794">
    <property type="entry name" value="Rad21_Rec8_M_Rec8"/>
    <property type="match status" value="1"/>
</dbReference>
<comment type="similarity">
    <text evidence="2">Belongs to the rad21 family.</text>
</comment>
<evidence type="ECO:0000313" key="9">
    <source>
        <dbReference type="Proteomes" id="UP001318040"/>
    </source>
</evidence>
<evidence type="ECO:0000256" key="5">
    <source>
        <dbReference type="SAM" id="Coils"/>
    </source>
</evidence>
<dbReference type="GO" id="GO:0030893">
    <property type="term" value="C:meiotic cohesin complex"/>
    <property type="evidence" value="ECO:0007669"/>
    <property type="project" value="TreeGrafter"/>
</dbReference>
<evidence type="ECO:0000256" key="3">
    <source>
        <dbReference type="ARBA" id="ARBA00022829"/>
    </source>
</evidence>
<dbReference type="PANTHER" id="PTHR12585">
    <property type="entry name" value="SCC1 / RAD21 FAMILY MEMBER"/>
    <property type="match status" value="1"/>
</dbReference>